<evidence type="ECO:0000256" key="1">
    <source>
        <dbReference type="ARBA" id="ARBA00004776"/>
    </source>
</evidence>
<keyword evidence="4" id="KW-0808">Transferase</keyword>
<evidence type="ECO:0000259" key="5">
    <source>
        <dbReference type="Pfam" id="PF00535"/>
    </source>
</evidence>
<evidence type="ECO:0000313" key="6">
    <source>
        <dbReference type="EMBL" id="AUW94736.1"/>
    </source>
</evidence>
<dbReference type="Proteomes" id="UP000325292">
    <property type="component" value="Chromosome"/>
</dbReference>
<keyword evidence="3" id="KW-0328">Glycosyltransferase</keyword>
<comment type="similarity">
    <text evidence="2">Belongs to the glycosyltransferase 2 family.</text>
</comment>
<dbReference type="PANTHER" id="PTHR43179">
    <property type="entry name" value="RHAMNOSYLTRANSFERASE WBBL"/>
    <property type="match status" value="1"/>
</dbReference>
<dbReference type="InterPro" id="IPR001173">
    <property type="entry name" value="Glyco_trans_2-like"/>
</dbReference>
<evidence type="ECO:0000256" key="2">
    <source>
        <dbReference type="ARBA" id="ARBA00006739"/>
    </source>
</evidence>
<comment type="pathway">
    <text evidence="1">Cell wall biogenesis; cell wall polysaccharide biosynthesis.</text>
</comment>
<gene>
    <name evidence="6" type="ORF">BXT84_12930</name>
</gene>
<evidence type="ECO:0000256" key="4">
    <source>
        <dbReference type="ARBA" id="ARBA00022679"/>
    </source>
</evidence>
<dbReference type="Pfam" id="PF00535">
    <property type="entry name" value="Glycos_transf_2"/>
    <property type="match status" value="1"/>
</dbReference>
<dbReference type="InterPro" id="IPR029044">
    <property type="entry name" value="Nucleotide-diphossugar_trans"/>
</dbReference>
<dbReference type="PANTHER" id="PTHR43179:SF12">
    <property type="entry name" value="GALACTOFURANOSYLTRANSFERASE GLFT2"/>
    <property type="match status" value="1"/>
</dbReference>
<evidence type="ECO:0000256" key="3">
    <source>
        <dbReference type="ARBA" id="ARBA00022676"/>
    </source>
</evidence>
<reference evidence="6 7" key="1">
    <citation type="journal article" date="2019" name="Sci. Rep.">
        <title>Sulfobacillus thermotolerans: new insights into resistance and metabolic capacities of acidophilic chemolithotrophs.</title>
        <authorList>
            <person name="Panyushkina A.E."/>
            <person name="Babenko V.V."/>
            <person name="Nikitina A.S."/>
            <person name="Selezneva O.V."/>
            <person name="Tsaplina I.A."/>
            <person name="Letarova M.A."/>
            <person name="Kostryukova E.S."/>
            <person name="Letarov A.V."/>
        </authorList>
    </citation>
    <scope>NUCLEOTIDE SEQUENCE [LARGE SCALE GENOMIC DNA]</scope>
    <source>
        <strain evidence="6 7">Kr1</strain>
    </source>
</reference>
<organism evidence="6 7">
    <name type="scientific">Sulfobacillus thermotolerans</name>
    <dbReference type="NCBI Taxonomy" id="338644"/>
    <lineage>
        <taxon>Bacteria</taxon>
        <taxon>Bacillati</taxon>
        <taxon>Bacillota</taxon>
        <taxon>Clostridia</taxon>
        <taxon>Eubacteriales</taxon>
        <taxon>Clostridiales Family XVII. Incertae Sedis</taxon>
        <taxon>Sulfobacillus</taxon>
    </lineage>
</organism>
<name>A0ABM6RTF6_9FIRM</name>
<protein>
    <recommendedName>
        <fullName evidence="5">Glycosyltransferase 2-like domain-containing protein</fullName>
    </recommendedName>
</protein>
<feature type="domain" description="Glycosyltransferase 2-like" evidence="5">
    <location>
        <begin position="35"/>
        <end position="109"/>
    </location>
</feature>
<sequence length="202" mass="23381">MATVAVTIPTMGATHLVDTLASLPAGLPLYLRDNREDNWGVARSWNWGIRQALADGAEYVLVLNDDIQLQGHDFIDRLVADLQRDNVILVSGRPAHVEPAPPTRRLAMSAFLCDRRLFDEIGEFDEAFWPAYFEDDDMLHRIRVSDHWRTWFDSDAVFHHWVSSTVNQIRSAKRKHRTYFNKNRALFIQKWGYDPTQTNKDS</sequence>
<dbReference type="Gene3D" id="3.90.550.10">
    <property type="entry name" value="Spore Coat Polysaccharide Biosynthesis Protein SpsA, Chain A"/>
    <property type="match status" value="1"/>
</dbReference>
<dbReference type="EMBL" id="CP019454">
    <property type="protein sequence ID" value="AUW94736.1"/>
    <property type="molecule type" value="Genomic_DNA"/>
</dbReference>
<keyword evidence="7" id="KW-1185">Reference proteome</keyword>
<dbReference type="SUPFAM" id="SSF53448">
    <property type="entry name" value="Nucleotide-diphospho-sugar transferases"/>
    <property type="match status" value="1"/>
</dbReference>
<evidence type="ECO:0000313" key="7">
    <source>
        <dbReference type="Proteomes" id="UP000325292"/>
    </source>
</evidence>
<proteinExistence type="inferred from homology"/>
<accession>A0ABM6RTF6</accession>